<dbReference type="Pfam" id="PF00685">
    <property type="entry name" value="Sulfotransfer_1"/>
    <property type="match status" value="1"/>
</dbReference>
<dbReference type="InterPro" id="IPR000863">
    <property type="entry name" value="Sulfotransferase_dom"/>
</dbReference>
<evidence type="ECO:0000313" key="2">
    <source>
        <dbReference type="EMBL" id="CAL4069358.1"/>
    </source>
</evidence>
<dbReference type="GO" id="GO:0006044">
    <property type="term" value="P:N-acetylglucosamine metabolic process"/>
    <property type="evidence" value="ECO:0007669"/>
    <property type="project" value="TreeGrafter"/>
</dbReference>
<organism evidence="2 3">
    <name type="scientific">Meganyctiphanes norvegica</name>
    <name type="common">Northern krill</name>
    <name type="synonym">Thysanopoda norvegica</name>
    <dbReference type="NCBI Taxonomy" id="48144"/>
    <lineage>
        <taxon>Eukaryota</taxon>
        <taxon>Metazoa</taxon>
        <taxon>Ecdysozoa</taxon>
        <taxon>Arthropoda</taxon>
        <taxon>Crustacea</taxon>
        <taxon>Multicrustacea</taxon>
        <taxon>Malacostraca</taxon>
        <taxon>Eumalacostraca</taxon>
        <taxon>Eucarida</taxon>
        <taxon>Euphausiacea</taxon>
        <taxon>Euphausiidae</taxon>
        <taxon>Meganyctiphanes</taxon>
    </lineage>
</organism>
<dbReference type="Proteomes" id="UP001497623">
    <property type="component" value="Unassembled WGS sequence"/>
</dbReference>
<dbReference type="GO" id="GO:0001517">
    <property type="term" value="F:N-acetylglucosamine 6-O-sulfotransferase activity"/>
    <property type="evidence" value="ECO:0007669"/>
    <property type="project" value="TreeGrafter"/>
</dbReference>
<comment type="caution">
    <text evidence="2">The sequence shown here is derived from an EMBL/GenBank/DDBJ whole genome shotgun (WGS) entry which is preliminary data.</text>
</comment>
<dbReference type="EMBL" id="CAXKWB010003489">
    <property type="protein sequence ID" value="CAL4069358.1"/>
    <property type="molecule type" value="Genomic_DNA"/>
</dbReference>
<dbReference type="GO" id="GO:0006790">
    <property type="term" value="P:sulfur compound metabolic process"/>
    <property type="evidence" value="ECO:0007669"/>
    <property type="project" value="TreeGrafter"/>
</dbReference>
<proteinExistence type="predicted"/>
<evidence type="ECO:0000313" key="3">
    <source>
        <dbReference type="Proteomes" id="UP001497623"/>
    </source>
</evidence>
<dbReference type="PANTHER" id="PTHR10704">
    <property type="entry name" value="CARBOHYDRATE SULFOTRANSFERASE"/>
    <property type="match status" value="1"/>
</dbReference>
<feature type="non-terminal residue" evidence="2">
    <location>
        <position position="415"/>
    </location>
</feature>
<sequence>MRFTKLITLRRQVVPSDKMKLIVAGAVTLFLVLALHTTTKKRSITPPFVHMRHGHGVTLGSLVVAPKFNQKEAMKDMKQIQLNILRDFIGKDLPPWLDSSLNQTLPALGSPLLPNQVRRVLIVTTWRSGSTFLGDLINNWPGTFYYFEPLRFISENSEVPAMLEASSSALLRTLLSCSLDQRHLPFLQYITSARNNFMIRHNHRATPLCRKVGACMDPSLHSLACSLHPMVLAKAVRLPLHAAVTLLKDRDLNLHVIHLVRDPRGVLKSRTRMPWCKSSSCSNLETVCHAINRDAVTSKRLRSEFPNQYLLLRYEDLAQRPFPMTRRIFEFLNLPLMPELAIFLDQHTNQQAAMNSNKDGYSYGSLYNTYRNSSVASSAWRTSITPELAREVNPSCMDKMAIYDEYLLITYIYHL</sequence>
<dbReference type="SUPFAM" id="SSF52540">
    <property type="entry name" value="P-loop containing nucleoside triphosphate hydrolases"/>
    <property type="match status" value="1"/>
</dbReference>
<feature type="domain" description="Sulfotransferase" evidence="1">
    <location>
        <begin position="119"/>
        <end position="401"/>
    </location>
</feature>
<name>A0AAV2Q2P4_MEGNR</name>
<dbReference type="Gene3D" id="3.40.50.300">
    <property type="entry name" value="P-loop containing nucleotide triphosphate hydrolases"/>
    <property type="match status" value="1"/>
</dbReference>
<reference evidence="2 3" key="1">
    <citation type="submission" date="2024-05" db="EMBL/GenBank/DDBJ databases">
        <authorList>
            <person name="Wallberg A."/>
        </authorList>
    </citation>
    <scope>NUCLEOTIDE SEQUENCE [LARGE SCALE GENOMIC DNA]</scope>
</reference>
<accession>A0AAV2Q2P4</accession>
<keyword evidence="3" id="KW-1185">Reference proteome</keyword>
<dbReference type="AlphaFoldDB" id="A0AAV2Q2P4"/>
<dbReference type="InterPro" id="IPR027417">
    <property type="entry name" value="P-loop_NTPase"/>
</dbReference>
<dbReference type="InterPro" id="IPR051135">
    <property type="entry name" value="Gal/GlcNAc/GalNAc_ST"/>
</dbReference>
<gene>
    <name evidence="2" type="ORF">MNOR_LOCUS7779</name>
</gene>
<protein>
    <recommendedName>
        <fullName evidence="1">Sulfotransferase domain-containing protein</fullName>
    </recommendedName>
</protein>
<dbReference type="PANTHER" id="PTHR10704:SF44">
    <property type="entry name" value="LD35051P-RELATED"/>
    <property type="match status" value="1"/>
</dbReference>
<evidence type="ECO:0000259" key="1">
    <source>
        <dbReference type="Pfam" id="PF00685"/>
    </source>
</evidence>